<dbReference type="GO" id="GO:0008237">
    <property type="term" value="F:metallopeptidase activity"/>
    <property type="evidence" value="ECO:0007669"/>
    <property type="project" value="UniProtKB-KW"/>
</dbReference>
<evidence type="ECO:0000313" key="3">
    <source>
        <dbReference type="EMBL" id="MBP3193563.1"/>
    </source>
</evidence>
<reference evidence="3" key="1">
    <citation type="submission" date="2021-02" db="EMBL/GenBank/DDBJ databases">
        <title>Natronogracilivirga saccharolytica gen. nov. sp. nov. a new anaerobic, haloalkiliphilic carbohydrate-fermenting bacterium from soda lake and proposing of Cyclonatronumiaceae fam. nov. in the phylum Balneolaeota.</title>
        <authorList>
            <person name="Zhilina T.N."/>
            <person name="Sorokin D.Y."/>
            <person name="Zavarzina D.G."/>
            <person name="Toshchakov S.V."/>
            <person name="Kublanov I.V."/>
        </authorList>
    </citation>
    <scope>NUCLEOTIDE SEQUENCE</scope>
    <source>
        <strain evidence="3">Z-1702</strain>
    </source>
</reference>
<comment type="caution">
    <text evidence="3">The sequence shown here is derived from an EMBL/GenBank/DDBJ whole genome shotgun (WGS) entry which is preliminary data.</text>
</comment>
<feature type="transmembrane region" description="Helical" evidence="1">
    <location>
        <begin position="169"/>
        <end position="187"/>
    </location>
</feature>
<evidence type="ECO:0000259" key="2">
    <source>
        <dbReference type="Pfam" id="PF02517"/>
    </source>
</evidence>
<keyword evidence="1" id="KW-0472">Membrane</keyword>
<feature type="transmembrane region" description="Helical" evidence="1">
    <location>
        <begin position="21"/>
        <end position="43"/>
    </location>
</feature>
<feature type="domain" description="CAAX prenyl protease 2/Lysostaphin resistance protein A-like" evidence="2">
    <location>
        <begin position="130"/>
        <end position="229"/>
    </location>
</feature>
<name>A0A8J7RP23_9BACT</name>
<dbReference type="GO" id="GO:0080120">
    <property type="term" value="P:CAAX-box protein maturation"/>
    <property type="evidence" value="ECO:0007669"/>
    <property type="project" value="UniProtKB-ARBA"/>
</dbReference>
<keyword evidence="4" id="KW-1185">Reference proteome</keyword>
<accession>A0A8J7RP23</accession>
<protein>
    <submittedName>
        <fullName evidence="3">CPBP family intramembrane metalloprotease</fullName>
    </submittedName>
</protein>
<dbReference type="RefSeq" id="WP_210513018.1">
    <property type="nucleotide sequence ID" value="NZ_JAFIDN010000011.1"/>
</dbReference>
<evidence type="ECO:0000313" key="4">
    <source>
        <dbReference type="Proteomes" id="UP000673975"/>
    </source>
</evidence>
<feature type="transmembrane region" description="Helical" evidence="1">
    <location>
        <begin position="49"/>
        <end position="67"/>
    </location>
</feature>
<organism evidence="3 4">
    <name type="scientific">Natronogracilivirga saccharolytica</name>
    <dbReference type="NCBI Taxonomy" id="2812953"/>
    <lineage>
        <taxon>Bacteria</taxon>
        <taxon>Pseudomonadati</taxon>
        <taxon>Balneolota</taxon>
        <taxon>Balneolia</taxon>
        <taxon>Balneolales</taxon>
        <taxon>Cyclonatronaceae</taxon>
        <taxon>Natronogracilivirga</taxon>
    </lineage>
</organism>
<proteinExistence type="predicted"/>
<keyword evidence="3" id="KW-0482">Metalloprotease</keyword>
<dbReference type="AlphaFoldDB" id="A0A8J7RP23"/>
<sequence length="308" mass="33394">MNAIDTIFNSLDGRVRAGWRLLLQIVLSFIFLIPLQLLAGAIGGTQLQIIAGGIAITMGVWVAGLILDKRPIRDFGLNMNAQWWREFGIGFALAAVVMTLIAGIQLAAGWIEFSGFGWERASSRNFLVVLGAYILTMAVVGFYEELWTRGYQLKNLTEGFCYGGKRNRAGIIAIALTSILFGVLHLGNPNASMMGMIVIMLAGVALAIPYVVTGQLGMSVGLHFAWNVVQGGFYGLPVSGIPFRQSVLQFDMMGPELWTGGRFGPEGGLLGLFGVLLMLAMTVAVLYRKGYSMSVSPEITRPPSDRYT</sequence>
<keyword evidence="1" id="KW-0812">Transmembrane</keyword>
<dbReference type="GO" id="GO:0004175">
    <property type="term" value="F:endopeptidase activity"/>
    <property type="evidence" value="ECO:0007669"/>
    <property type="project" value="UniProtKB-ARBA"/>
</dbReference>
<dbReference type="PANTHER" id="PTHR39430">
    <property type="entry name" value="MEMBRANE-ASSOCIATED PROTEASE-RELATED"/>
    <property type="match status" value="1"/>
</dbReference>
<feature type="transmembrane region" description="Helical" evidence="1">
    <location>
        <begin position="224"/>
        <end position="247"/>
    </location>
</feature>
<dbReference type="Proteomes" id="UP000673975">
    <property type="component" value="Unassembled WGS sequence"/>
</dbReference>
<feature type="transmembrane region" description="Helical" evidence="1">
    <location>
        <begin position="193"/>
        <end position="212"/>
    </location>
</feature>
<evidence type="ECO:0000256" key="1">
    <source>
        <dbReference type="SAM" id="Phobius"/>
    </source>
</evidence>
<dbReference type="PANTHER" id="PTHR39430:SF1">
    <property type="entry name" value="PROTEASE"/>
    <property type="match status" value="1"/>
</dbReference>
<dbReference type="EMBL" id="JAFIDN010000011">
    <property type="protein sequence ID" value="MBP3193563.1"/>
    <property type="molecule type" value="Genomic_DNA"/>
</dbReference>
<feature type="transmembrane region" description="Helical" evidence="1">
    <location>
        <begin position="126"/>
        <end position="148"/>
    </location>
</feature>
<gene>
    <name evidence="3" type="ORF">NATSA_12880</name>
</gene>
<keyword evidence="1" id="KW-1133">Transmembrane helix</keyword>
<keyword evidence="3" id="KW-0378">Hydrolase</keyword>
<keyword evidence="3" id="KW-0645">Protease</keyword>
<dbReference type="InterPro" id="IPR003675">
    <property type="entry name" value="Rce1/LyrA-like_dom"/>
</dbReference>
<feature type="transmembrane region" description="Helical" evidence="1">
    <location>
        <begin position="87"/>
        <end position="111"/>
    </location>
</feature>
<feature type="transmembrane region" description="Helical" evidence="1">
    <location>
        <begin position="267"/>
        <end position="287"/>
    </location>
</feature>
<dbReference type="Pfam" id="PF02517">
    <property type="entry name" value="Rce1-like"/>
    <property type="match status" value="1"/>
</dbReference>